<accession>A0A0B4VG08</accession>
<organism evidence="2 3">
    <name type="scientific">Tipula oleracea nudivirus</name>
    <dbReference type="NCBI Taxonomy" id="1546257"/>
    <lineage>
        <taxon>Viruses</taxon>
        <taxon>Viruses incertae sedis</taxon>
        <taxon>Naldaviricetes</taxon>
        <taxon>Lefavirales</taxon>
        <taxon>Nudiviridae</taxon>
        <taxon>Deltanudivirus</taxon>
        <taxon>Deltanudivirus tipoleraceae</taxon>
    </lineage>
</organism>
<dbReference type="SUPFAM" id="SSF81383">
    <property type="entry name" value="F-box domain"/>
    <property type="match status" value="1"/>
</dbReference>
<feature type="domain" description="F-box" evidence="1">
    <location>
        <begin position="24"/>
        <end position="70"/>
    </location>
</feature>
<dbReference type="InterPro" id="IPR036047">
    <property type="entry name" value="F-box-like_dom_sf"/>
</dbReference>
<proteinExistence type="predicted"/>
<reference evidence="2 3" key="1">
    <citation type="journal article" date="2015" name="J. Virol.">
        <title>The genome of the nucleopolyhedrosis-causing virus from Tipula oleracea sheds new light on the Nudiviridae family.</title>
        <authorList>
            <person name="Bezier A."/>
            <person name="Theze J."/>
            <person name="Gavory F."/>
            <person name="Gaillard J."/>
            <person name="Poulain J."/>
            <person name="Drezen J.M."/>
            <person name="Herniou E.A."/>
        </authorList>
    </citation>
    <scope>NUCLEOTIDE SEQUENCE [LARGE SCALE GENOMIC DNA]</scope>
    <source>
        <strain evidence="2">35</strain>
    </source>
</reference>
<evidence type="ECO:0000313" key="2">
    <source>
        <dbReference type="EMBL" id="AJD20152.1"/>
    </source>
</evidence>
<dbReference type="Pfam" id="PF00646">
    <property type="entry name" value="F-box"/>
    <property type="match status" value="1"/>
</dbReference>
<sequence>MKITTKREASKKKNYTITKNNKMKINIQDLPDHILELIVKKLPKSSIRSFASTSTRFNEVMYYPSIYKERKCILKKYDDSSDELVVLMQPCAKILISKSTLKKFIPFQMNYITTLSLTDVTLNLNILINIINYSPKLKFIEIDNCKIEDKDDDDKIQLYQKNIKVNYTIETFIFRAYIVDNKESACILTLLELLHGVKNMVLDVPLDDENNLYCDIYSLNLNCLNLEKVVFNEIVFAYFDFLLKPFSNNIHYSKLKHLVLYGSEYYLINLTTNNTQFEIFCKQYGPQIEIFEISVCSKNMLYNICKYMTNLRELVIGNITDSDYENISNLKKLEVCKIIFLKKFIIKLINFFL</sequence>
<dbReference type="EMBL" id="KM610234">
    <property type="protein sequence ID" value="AJD20152.1"/>
    <property type="molecule type" value="Genomic_DNA"/>
</dbReference>
<dbReference type="PROSITE" id="PS50181">
    <property type="entry name" value="FBOX"/>
    <property type="match status" value="1"/>
</dbReference>
<evidence type="ECO:0000259" key="1">
    <source>
        <dbReference type="PROSITE" id="PS50181"/>
    </source>
</evidence>
<keyword evidence="3" id="KW-1185">Reference proteome</keyword>
<dbReference type="RefSeq" id="YP_009116739.1">
    <property type="nucleotide sequence ID" value="NC_026242.1"/>
</dbReference>
<protein>
    <recommendedName>
        <fullName evidence="1">F-box domain-containing protein</fullName>
    </recommendedName>
</protein>
<dbReference type="GeneID" id="22921806"/>
<dbReference type="Proteomes" id="UP000201058">
    <property type="component" value="Segment"/>
</dbReference>
<gene>
    <name evidence="2" type="ORF">TONV_092</name>
</gene>
<dbReference type="Gene3D" id="3.80.10.10">
    <property type="entry name" value="Ribonuclease Inhibitor"/>
    <property type="match status" value="1"/>
</dbReference>
<dbReference type="InterPro" id="IPR001810">
    <property type="entry name" value="F-box_dom"/>
</dbReference>
<evidence type="ECO:0000313" key="3">
    <source>
        <dbReference type="Proteomes" id="UP000201058"/>
    </source>
</evidence>
<dbReference type="InterPro" id="IPR032675">
    <property type="entry name" value="LRR_dom_sf"/>
</dbReference>
<dbReference type="SMART" id="SM00256">
    <property type="entry name" value="FBOX"/>
    <property type="match status" value="1"/>
</dbReference>
<name>A0A0B4VG08_9VIRU</name>
<dbReference type="KEGG" id="vg:22921806"/>
<dbReference type="CDD" id="cd09917">
    <property type="entry name" value="F-box_SF"/>
    <property type="match status" value="1"/>
</dbReference>